<proteinExistence type="predicted"/>
<evidence type="ECO:0000313" key="3">
    <source>
        <dbReference type="Proteomes" id="UP001190700"/>
    </source>
</evidence>
<reference evidence="2 3" key="1">
    <citation type="journal article" date="2015" name="Genome Biol. Evol.">
        <title>Comparative Genomics of a Bacterivorous Green Alga Reveals Evolutionary Causalities and Consequences of Phago-Mixotrophic Mode of Nutrition.</title>
        <authorList>
            <person name="Burns J.A."/>
            <person name="Paasch A."/>
            <person name="Narechania A."/>
            <person name="Kim E."/>
        </authorList>
    </citation>
    <scope>NUCLEOTIDE SEQUENCE [LARGE SCALE GENOMIC DNA]</scope>
    <source>
        <strain evidence="2 3">PLY_AMNH</strain>
    </source>
</reference>
<keyword evidence="3" id="KW-1185">Reference proteome</keyword>
<protein>
    <submittedName>
        <fullName evidence="2">Uncharacterized protein</fullName>
    </submittedName>
</protein>
<name>A0AAE0G584_9CHLO</name>
<organism evidence="2 3">
    <name type="scientific">Cymbomonas tetramitiformis</name>
    <dbReference type="NCBI Taxonomy" id="36881"/>
    <lineage>
        <taxon>Eukaryota</taxon>
        <taxon>Viridiplantae</taxon>
        <taxon>Chlorophyta</taxon>
        <taxon>Pyramimonadophyceae</taxon>
        <taxon>Pyramimonadales</taxon>
        <taxon>Pyramimonadaceae</taxon>
        <taxon>Cymbomonas</taxon>
    </lineage>
</organism>
<comment type="caution">
    <text evidence="2">The sequence shown here is derived from an EMBL/GenBank/DDBJ whole genome shotgun (WGS) entry which is preliminary data.</text>
</comment>
<accession>A0AAE0G584</accession>
<sequence>MKTSVNSTLPFQKLFVYLAQEIPQALTDHFLDQSAPTAETEVKDTVSCIPPSNSNRGFAGHGRRGRASAEPAEGELAEDAAGTTLQEASLAQDQSAPTAETDGGEGYGIPPSSNTRGFAGRGCRGTRTYGMVDGRVNRV</sequence>
<evidence type="ECO:0000256" key="1">
    <source>
        <dbReference type="SAM" id="MobiDB-lite"/>
    </source>
</evidence>
<dbReference type="EMBL" id="LGRX02009603">
    <property type="protein sequence ID" value="KAK3271572.1"/>
    <property type="molecule type" value="Genomic_DNA"/>
</dbReference>
<gene>
    <name evidence="2" type="ORF">CYMTET_20091</name>
</gene>
<feature type="compositionally biased region" description="Polar residues" evidence="1">
    <location>
        <begin position="83"/>
        <end position="98"/>
    </location>
</feature>
<dbReference type="Proteomes" id="UP001190700">
    <property type="component" value="Unassembled WGS sequence"/>
</dbReference>
<feature type="region of interest" description="Disordered" evidence="1">
    <location>
        <begin position="36"/>
        <end position="122"/>
    </location>
</feature>
<dbReference type="AlphaFoldDB" id="A0AAE0G584"/>
<evidence type="ECO:0000313" key="2">
    <source>
        <dbReference type="EMBL" id="KAK3271572.1"/>
    </source>
</evidence>